<comment type="caution">
    <text evidence="2">The sequence shown here is derived from an EMBL/GenBank/DDBJ whole genome shotgun (WGS) entry which is preliminary data.</text>
</comment>
<evidence type="ECO:0000313" key="2">
    <source>
        <dbReference type="EMBL" id="KAF6386195.1"/>
    </source>
</evidence>
<dbReference type="AlphaFoldDB" id="A0A7J8AIW0"/>
<name>A0A7J8AIW0_MYOMY</name>
<evidence type="ECO:0000313" key="3">
    <source>
        <dbReference type="Proteomes" id="UP000527355"/>
    </source>
</evidence>
<keyword evidence="3" id="KW-1185">Reference proteome</keyword>
<organism evidence="2 3">
    <name type="scientific">Myotis myotis</name>
    <name type="common">Greater mouse-eared bat</name>
    <name type="synonym">Vespertilio myotis</name>
    <dbReference type="NCBI Taxonomy" id="51298"/>
    <lineage>
        <taxon>Eukaryota</taxon>
        <taxon>Metazoa</taxon>
        <taxon>Chordata</taxon>
        <taxon>Craniata</taxon>
        <taxon>Vertebrata</taxon>
        <taxon>Euteleostomi</taxon>
        <taxon>Mammalia</taxon>
        <taxon>Eutheria</taxon>
        <taxon>Laurasiatheria</taxon>
        <taxon>Chiroptera</taxon>
        <taxon>Yangochiroptera</taxon>
        <taxon>Vespertilionidae</taxon>
        <taxon>Myotis</taxon>
    </lineage>
</organism>
<feature type="compositionally biased region" description="Polar residues" evidence="1">
    <location>
        <begin position="1"/>
        <end position="10"/>
    </location>
</feature>
<feature type="region of interest" description="Disordered" evidence="1">
    <location>
        <begin position="1"/>
        <end position="60"/>
    </location>
</feature>
<protein>
    <submittedName>
        <fullName evidence="2">Uncharacterized protein</fullName>
    </submittedName>
</protein>
<evidence type="ECO:0000256" key="1">
    <source>
        <dbReference type="SAM" id="MobiDB-lite"/>
    </source>
</evidence>
<reference evidence="2 3" key="1">
    <citation type="journal article" date="2020" name="Nature">
        <title>Six reference-quality genomes reveal evolution of bat adaptations.</title>
        <authorList>
            <person name="Jebb D."/>
            <person name="Huang Z."/>
            <person name="Pippel M."/>
            <person name="Hughes G.M."/>
            <person name="Lavrichenko K."/>
            <person name="Devanna P."/>
            <person name="Winkler S."/>
            <person name="Jermiin L.S."/>
            <person name="Skirmuntt E.C."/>
            <person name="Katzourakis A."/>
            <person name="Burkitt-Gray L."/>
            <person name="Ray D.A."/>
            <person name="Sullivan K.A.M."/>
            <person name="Roscito J.G."/>
            <person name="Kirilenko B.M."/>
            <person name="Davalos L.M."/>
            <person name="Corthals A.P."/>
            <person name="Power M.L."/>
            <person name="Jones G."/>
            <person name="Ransome R.D."/>
            <person name="Dechmann D.K.N."/>
            <person name="Locatelli A.G."/>
            <person name="Puechmaille S.J."/>
            <person name="Fedrigo O."/>
            <person name="Jarvis E.D."/>
            <person name="Hiller M."/>
            <person name="Vernes S.C."/>
            <person name="Myers E.W."/>
            <person name="Teeling E.C."/>
        </authorList>
    </citation>
    <scope>NUCLEOTIDE SEQUENCE [LARGE SCALE GENOMIC DNA]</scope>
    <source>
        <strain evidence="2">MMyoMyo1</strain>
        <tissue evidence="2">Flight muscle</tissue>
    </source>
</reference>
<feature type="compositionally biased region" description="Pro residues" evidence="1">
    <location>
        <begin position="46"/>
        <end position="56"/>
    </location>
</feature>
<gene>
    <name evidence="2" type="ORF">mMyoMyo1_002093</name>
</gene>
<feature type="compositionally biased region" description="Gly residues" evidence="1">
    <location>
        <begin position="233"/>
        <end position="243"/>
    </location>
</feature>
<accession>A0A7J8AIW0</accession>
<feature type="region of interest" description="Disordered" evidence="1">
    <location>
        <begin position="191"/>
        <end position="250"/>
    </location>
</feature>
<feature type="region of interest" description="Disordered" evidence="1">
    <location>
        <begin position="75"/>
        <end position="105"/>
    </location>
</feature>
<dbReference type="Proteomes" id="UP000527355">
    <property type="component" value="Unassembled WGS sequence"/>
</dbReference>
<proteinExistence type="predicted"/>
<dbReference type="EMBL" id="JABWUV010000001">
    <property type="protein sequence ID" value="KAF6386195.1"/>
    <property type="molecule type" value="Genomic_DNA"/>
</dbReference>
<sequence>MAQCGDTSTELRARRTPPGLRPPGCLSDPGRVLPPLHSLSCRSFSPSPPPPRPAPLSPRFTPRCFLRVRNEAERSGNWTQDAIAGAPGSRPAEARRGGARGWMGGRRGRSIAFRLPRAPTALSPCLQLGARGPAAPGCAPLAGLHSDAAGAPGTPSSAASPGGRGLKASRGILRATKETWFLQPLASASLHTPPRDLGGGGGLGRERGWRRSGLKGSVGTRRKGLRDLEKPGAGAGAGMGVGVGREPLPF</sequence>